<dbReference type="InterPro" id="IPR024571">
    <property type="entry name" value="ERAP1-like_C_dom"/>
</dbReference>
<feature type="region of interest" description="Disordered" evidence="12">
    <location>
        <begin position="151"/>
        <end position="173"/>
    </location>
</feature>
<evidence type="ECO:0000256" key="4">
    <source>
        <dbReference type="ARBA" id="ARBA00022723"/>
    </source>
</evidence>
<evidence type="ECO:0000259" key="16">
    <source>
        <dbReference type="Pfam" id="PF17900"/>
    </source>
</evidence>
<dbReference type="InterPro" id="IPR042097">
    <property type="entry name" value="Aminopeptidase_N-like_N_sf"/>
</dbReference>
<keyword evidence="3" id="KW-0645">Protease</keyword>
<evidence type="ECO:0000256" key="1">
    <source>
        <dbReference type="ARBA" id="ARBA00010136"/>
    </source>
</evidence>
<feature type="domain" description="ERAP1-like C-terminal" evidence="15">
    <location>
        <begin position="751"/>
        <end position="1071"/>
    </location>
</feature>
<evidence type="ECO:0000256" key="7">
    <source>
        <dbReference type="ARBA" id="ARBA00023049"/>
    </source>
</evidence>
<dbReference type="InterPro" id="IPR050344">
    <property type="entry name" value="Peptidase_M1_aminopeptidases"/>
</dbReference>
<evidence type="ECO:0000256" key="8">
    <source>
        <dbReference type="PIRSR" id="PIRSR634016-1"/>
    </source>
</evidence>
<evidence type="ECO:0000256" key="9">
    <source>
        <dbReference type="PIRSR" id="PIRSR634016-3"/>
    </source>
</evidence>
<keyword evidence="13" id="KW-1133">Transmembrane helix</keyword>
<dbReference type="SUPFAM" id="SSF63737">
    <property type="entry name" value="Leukotriene A4 hydrolase N-terminal domain"/>
    <property type="match status" value="1"/>
</dbReference>
<evidence type="ECO:0000256" key="13">
    <source>
        <dbReference type="SAM" id="Phobius"/>
    </source>
</evidence>
<evidence type="ECO:0000313" key="17">
    <source>
        <dbReference type="Proteomes" id="UP000887575"/>
    </source>
</evidence>
<dbReference type="InterPro" id="IPR027268">
    <property type="entry name" value="Peptidase_M4/M1_CTD_sf"/>
</dbReference>
<dbReference type="InterPro" id="IPR034016">
    <property type="entry name" value="M1_APN-typ"/>
</dbReference>
<dbReference type="GO" id="GO:0008270">
    <property type="term" value="F:zinc ion binding"/>
    <property type="evidence" value="ECO:0007669"/>
    <property type="project" value="InterPro"/>
</dbReference>
<feature type="coiled-coil region" evidence="11">
    <location>
        <begin position="1019"/>
        <end position="1046"/>
    </location>
</feature>
<keyword evidence="13" id="KW-0812">Transmembrane</keyword>
<proteinExistence type="inferred from homology"/>
<feature type="binding site" evidence="9">
    <location>
        <position position="507"/>
    </location>
    <ligand>
        <name>Zn(2+)</name>
        <dbReference type="ChEBI" id="CHEBI:29105"/>
        <note>catalytic</note>
    </ligand>
</feature>
<evidence type="ECO:0000256" key="6">
    <source>
        <dbReference type="ARBA" id="ARBA00022833"/>
    </source>
</evidence>
<evidence type="ECO:0000256" key="11">
    <source>
        <dbReference type="SAM" id="Coils"/>
    </source>
</evidence>
<dbReference type="CDD" id="cd09601">
    <property type="entry name" value="M1_APN-Q_like"/>
    <property type="match status" value="1"/>
</dbReference>
<evidence type="ECO:0000256" key="3">
    <source>
        <dbReference type="ARBA" id="ARBA00022670"/>
    </source>
</evidence>
<feature type="domain" description="Aminopeptidase N-like N-terminal" evidence="16">
    <location>
        <begin position="187"/>
        <end position="400"/>
    </location>
</feature>
<keyword evidence="4 9" id="KW-0479">Metal-binding</keyword>
<keyword evidence="13" id="KW-0472">Membrane</keyword>
<feature type="site" description="Transition state stabilizer" evidence="10">
    <location>
        <position position="593"/>
    </location>
</feature>
<dbReference type="Pfam" id="PF11838">
    <property type="entry name" value="ERAP1_C"/>
    <property type="match status" value="1"/>
</dbReference>
<feature type="transmembrane region" description="Helical" evidence="13">
    <location>
        <begin position="117"/>
        <end position="138"/>
    </location>
</feature>
<dbReference type="InterPro" id="IPR045357">
    <property type="entry name" value="Aminopeptidase_N-like_N"/>
</dbReference>
<dbReference type="GO" id="GO:0070006">
    <property type="term" value="F:metalloaminopeptidase activity"/>
    <property type="evidence" value="ECO:0007669"/>
    <property type="project" value="TreeGrafter"/>
</dbReference>
<dbReference type="PRINTS" id="PR00756">
    <property type="entry name" value="ALADIPTASE"/>
</dbReference>
<dbReference type="WBParaSite" id="MBELARI_LOCUS21786">
    <property type="protein sequence ID" value="MBELARI_LOCUS21786"/>
    <property type="gene ID" value="MBELARI_LOCUS21786"/>
</dbReference>
<dbReference type="FunFam" id="1.10.390.10:FF:000006">
    <property type="entry name" value="Puromycin-sensitive aminopeptidase"/>
    <property type="match status" value="1"/>
</dbReference>
<dbReference type="PANTHER" id="PTHR11533">
    <property type="entry name" value="PROTEASE M1 ZINC METALLOPROTEASE"/>
    <property type="match status" value="1"/>
</dbReference>
<feature type="binding site" evidence="9">
    <location>
        <position position="530"/>
    </location>
    <ligand>
        <name>Zn(2+)</name>
        <dbReference type="ChEBI" id="CHEBI:29105"/>
        <note>catalytic</note>
    </ligand>
</feature>
<comment type="cofactor">
    <cofactor evidence="9">
        <name>Zn(2+)</name>
        <dbReference type="ChEBI" id="CHEBI:29105"/>
    </cofactor>
    <text evidence="9">Binds 1 zinc ion per subunit.</text>
</comment>
<feature type="region of interest" description="Disordered" evidence="12">
    <location>
        <begin position="41"/>
        <end position="90"/>
    </location>
</feature>
<evidence type="ECO:0000256" key="5">
    <source>
        <dbReference type="ARBA" id="ARBA00022801"/>
    </source>
</evidence>
<feature type="domain" description="Peptidase M1 membrane alanine aminopeptidase" evidence="14">
    <location>
        <begin position="435"/>
        <end position="644"/>
    </location>
</feature>
<comment type="similarity">
    <text evidence="1">Belongs to the peptidase M1 family.</text>
</comment>
<dbReference type="InterPro" id="IPR001930">
    <property type="entry name" value="Peptidase_M1"/>
</dbReference>
<keyword evidence="11" id="KW-0175">Coiled coil</keyword>
<keyword evidence="5" id="KW-0378">Hydrolase</keyword>
<dbReference type="Gene3D" id="1.25.50.20">
    <property type="match status" value="1"/>
</dbReference>
<dbReference type="InterPro" id="IPR014782">
    <property type="entry name" value="Peptidase_M1_dom"/>
</dbReference>
<keyword evidence="6 9" id="KW-0862">Zinc</keyword>
<evidence type="ECO:0000313" key="18">
    <source>
        <dbReference type="WBParaSite" id="MBELARI_LOCUS21786"/>
    </source>
</evidence>
<dbReference type="GO" id="GO:0042277">
    <property type="term" value="F:peptide binding"/>
    <property type="evidence" value="ECO:0007669"/>
    <property type="project" value="TreeGrafter"/>
</dbReference>
<evidence type="ECO:0000256" key="10">
    <source>
        <dbReference type="PIRSR" id="PIRSR634016-4"/>
    </source>
</evidence>
<evidence type="ECO:0000259" key="14">
    <source>
        <dbReference type="Pfam" id="PF01433"/>
    </source>
</evidence>
<feature type="region of interest" description="Disordered" evidence="12">
    <location>
        <begin position="1"/>
        <end position="23"/>
    </location>
</feature>
<sequence>MVADDKNSKPPPNKDAHSRKEISSKYVVRFDEVANAEKKVNAGNELEKSRKGAQLVIPEMADKKPTKSSSKARKLSNVKSKVTSSTDSTRTKDLEKGALAGGNGIFDTVKRMCTKKILIAAIVLLFVVGFIVGIVLIAKLTCTADTVWASEHPTTPNYTNETEKPDSPSAHGVNNGLGYRLPKNVLPQYYDLQLKVYVPGFGSNFPAAWNWLVKGNVRININVKEKVDFIQLNYIYQDIAIKEAYLYLVLTGLNPRQSQEDNSWMWGRMHVSYNKTLERGIFRLLDRAIPPGKYAMLIRYLLIVPESLSGLYQSTYLTDDGEKRSIATTHMEPTDARRMVPCFDEPEFKAPWLLTVHHPVGTIATSNGALVQKPIEEMDEYKTPWLLSKFKETPKMSSYLLALVIHDFDQVNATTKNGVQFTIWARKDKKALLSYALKFGIKCIEYYEDLFGIPFPLKKIDMMAIPDFSAGAMENWGLITYRERVLLLDEENGSYDLRRRVSEVIAHELAHQWFGNLVTMSWWDDLWLNEGFADYIAFVAVEALESNLHAIEYFVRDEQGEALNLDVMASVEPIHFKAETSEDARDGFSSITYSKGGSILHMLRNMIGHDNFIQGLRNYLKDYAYKNAETKNLWEYLEKASKKNADLQKALAGRSLVEVADGWTDKMGYPMIDVKQGKNPNEYVLTQQRYYLGNPAKMNKKYEDSLDFQWTVPLFIKTKNGSELQQKLYILHAGSPSSPKPLTIYSESLPIVNHGAQSFVRVNYRENWKDIRNHFSITVDEPSGQIRHYDDVFYAAKAGLVHYSEALSFVKNFRDYSSPIAKTVLIDNLFDVWARVNKTKRASATKVLRHHLGQKYLNKLNFQKVLMKLADEDKTLDQQTVNSQTEIKFLRAECRLWPEKCQPKLQDAFNVMTLNECQMKNSTEKPKTSKCSKIPQVFRKWIYCEAVRSEGNNRTIFDTVKKFYKNENDQIESNDLLMALTCTKNWDLIEELLIDIIKKVKDVKQQDVTFITRPLSGSDDHAEKLLDFLEKHYKDAEKNLENKELGELIKAGISQISTEKDYARAQAIRESATRLQKSAIWDKAFESYEIREKWTKEHEKEVVLWFDRHAKQLDNLMPKWTTTTSRSDWTFP</sequence>
<organism evidence="17 18">
    <name type="scientific">Mesorhabditis belari</name>
    <dbReference type="NCBI Taxonomy" id="2138241"/>
    <lineage>
        <taxon>Eukaryota</taxon>
        <taxon>Metazoa</taxon>
        <taxon>Ecdysozoa</taxon>
        <taxon>Nematoda</taxon>
        <taxon>Chromadorea</taxon>
        <taxon>Rhabditida</taxon>
        <taxon>Rhabditina</taxon>
        <taxon>Rhabditomorpha</taxon>
        <taxon>Rhabditoidea</taxon>
        <taxon>Rhabditidae</taxon>
        <taxon>Mesorhabditinae</taxon>
        <taxon>Mesorhabditis</taxon>
    </lineage>
</organism>
<dbReference type="PANTHER" id="PTHR11533:SF301">
    <property type="entry name" value="AMINOPEPTIDASE"/>
    <property type="match status" value="1"/>
</dbReference>
<feature type="compositionally biased region" description="Low complexity" evidence="12">
    <location>
        <begin position="77"/>
        <end position="88"/>
    </location>
</feature>
<accession>A0AAF3F5A3</accession>
<evidence type="ECO:0000259" key="15">
    <source>
        <dbReference type="Pfam" id="PF11838"/>
    </source>
</evidence>
<dbReference type="Pfam" id="PF17900">
    <property type="entry name" value="Peptidase_M1_N"/>
    <property type="match status" value="1"/>
</dbReference>
<reference evidence="18" key="1">
    <citation type="submission" date="2024-02" db="UniProtKB">
        <authorList>
            <consortium name="WormBaseParasite"/>
        </authorList>
    </citation>
    <scope>IDENTIFICATION</scope>
</reference>
<dbReference type="SUPFAM" id="SSF55486">
    <property type="entry name" value="Metalloproteases ('zincins'), catalytic domain"/>
    <property type="match status" value="1"/>
</dbReference>
<dbReference type="GO" id="GO:0005615">
    <property type="term" value="C:extracellular space"/>
    <property type="evidence" value="ECO:0007669"/>
    <property type="project" value="TreeGrafter"/>
</dbReference>
<keyword evidence="17" id="KW-1185">Reference proteome</keyword>
<keyword evidence="2" id="KW-0031">Aminopeptidase</keyword>
<keyword evidence="7" id="KW-0482">Metalloprotease</keyword>
<evidence type="ECO:0000256" key="2">
    <source>
        <dbReference type="ARBA" id="ARBA00022438"/>
    </source>
</evidence>
<dbReference type="GO" id="GO:0043171">
    <property type="term" value="P:peptide catabolic process"/>
    <property type="evidence" value="ECO:0007669"/>
    <property type="project" value="TreeGrafter"/>
</dbReference>
<dbReference type="GO" id="GO:0016020">
    <property type="term" value="C:membrane"/>
    <property type="evidence" value="ECO:0007669"/>
    <property type="project" value="TreeGrafter"/>
</dbReference>
<dbReference type="Gene3D" id="1.10.390.10">
    <property type="entry name" value="Neutral Protease Domain 2"/>
    <property type="match status" value="1"/>
</dbReference>
<feature type="binding site" evidence="9">
    <location>
        <position position="511"/>
    </location>
    <ligand>
        <name>Zn(2+)</name>
        <dbReference type="ChEBI" id="CHEBI:29105"/>
        <note>catalytic</note>
    </ligand>
</feature>
<dbReference type="Gene3D" id="2.60.40.1730">
    <property type="entry name" value="tricorn interacting facor f3 domain"/>
    <property type="match status" value="1"/>
</dbReference>
<dbReference type="GO" id="GO:0005737">
    <property type="term" value="C:cytoplasm"/>
    <property type="evidence" value="ECO:0007669"/>
    <property type="project" value="TreeGrafter"/>
</dbReference>
<dbReference type="Proteomes" id="UP000887575">
    <property type="component" value="Unassembled WGS sequence"/>
</dbReference>
<dbReference type="Gene3D" id="2.60.40.1910">
    <property type="match status" value="1"/>
</dbReference>
<evidence type="ECO:0000256" key="12">
    <source>
        <dbReference type="SAM" id="MobiDB-lite"/>
    </source>
</evidence>
<name>A0AAF3F5A3_9BILA</name>
<dbReference type="AlphaFoldDB" id="A0AAF3F5A3"/>
<dbReference type="GO" id="GO:0006508">
    <property type="term" value="P:proteolysis"/>
    <property type="evidence" value="ECO:0007669"/>
    <property type="project" value="UniProtKB-KW"/>
</dbReference>
<feature type="compositionally biased region" description="Basic and acidic residues" evidence="12">
    <location>
        <begin position="41"/>
        <end position="50"/>
    </location>
</feature>
<dbReference type="Pfam" id="PF01433">
    <property type="entry name" value="Peptidase_M1"/>
    <property type="match status" value="1"/>
</dbReference>
<feature type="active site" description="Proton acceptor" evidence="8">
    <location>
        <position position="508"/>
    </location>
</feature>
<protein>
    <submittedName>
        <fullName evidence="18">Aminopeptidase</fullName>
    </submittedName>
</protein>